<dbReference type="InterPro" id="IPR007630">
    <property type="entry name" value="RNA_pol_sigma70_r4"/>
</dbReference>
<dbReference type="SUPFAM" id="SSF88946">
    <property type="entry name" value="Sigma2 domain of RNA polymerase sigma factors"/>
    <property type="match status" value="1"/>
</dbReference>
<dbReference type="STRING" id="1348624.GCA_001591545_01692"/>
<dbReference type="SUPFAM" id="SSF88659">
    <property type="entry name" value="Sigma3 and sigma4 domains of RNA polymerase sigma factors"/>
    <property type="match status" value="2"/>
</dbReference>
<dbReference type="PANTHER" id="PTHR30385">
    <property type="entry name" value="SIGMA FACTOR F FLAGELLAR"/>
    <property type="match status" value="1"/>
</dbReference>
<dbReference type="InterPro" id="IPR013324">
    <property type="entry name" value="RNA_pol_sigma_r3/r4-like"/>
</dbReference>
<dbReference type="NCBIfam" id="NF005413">
    <property type="entry name" value="PRK06986.1"/>
    <property type="match status" value="1"/>
</dbReference>
<dbReference type="Gene3D" id="1.20.140.160">
    <property type="match status" value="1"/>
</dbReference>
<dbReference type="GO" id="GO:0003677">
    <property type="term" value="F:DNA binding"/>
    <property type="evidence" value="ECO:0007669"/>
    <property type="project" value="UniProtKB-KW"/>
</dbReference>
<dbReference type="PROSITE" id="PS00716">
    <property type="entry name" value="SIGMA70_2"/>
    <property type="match status" value="1"/>
</dbReference>
<dbReference type="CDD" id="cd06171">
    <property type="entry name" value="Sigma70_r4"/>
    <property type="match status" value="1"/>
</dbReference>
<dbReference type="Pfam" id="PF04542">
    <property type="entry name" value="Sigma70_r2"/>
    <property type="match status" value="1"/>
</dbReference>
<dbReference type="PIRSF" id="PIRSF000770">
    <property type="entry name" value="RNA_pol_sigma-SigE/K"/>
    <property type="match status" value="1"/>
</dbReference>
<gene>
    <name evidence="6" type="primary">sigD</name>
    <name evidence="6" type="ORF">NCTC4824_02643</name>
</gene>
<dbReference type="GO" id="GO:0006352">
    <property type="term" value="P:DNA-templated transcription initiation"/>
    <property type="evidence" value="ECO:0007669"/>
    <property type="project" value="InterPro"/>
</dbReference>
<dbReference type="InterPro" id="IPR007624">
    <property type="entry name" value="RNA_pol_sigma70_r3"/>
</dbReference>
<organism evidence="6 7">
    <name type="scientific">Lederbergia lenta</name>
    <name type="common">Bacillus lentus</name>
    <dbReference type="NCBI Taxonomy" id="1467"/>
    <lineage>
        <taxon>Bacteria</taxon>
        <taxon>Bacillati</taxon>
        <taxon>Bacillota</taxon>
        <taxon>Bacilli</taxon>
        <taxon>Bacillales</taxon>
        <taxon>Bacillaceae</taxon>
        <taxon>Lederbergia</taxon>
    </lineage>
</organism>
<evidence type="ECO:0000256" key="1">
    <source>
        <dbReference type="ARBA" id="ARBA00023015"/>
    </source>
</evidence>
<evidence type="ECO:0000256" key="4">
    <source>
        <dbReference type="ARBA" id="ARBA00023163"/>
    </source>
</evidence>
<dbReference type="InterPro" id="IPR014284">
    <property type="entry name" value="RNA_pol_sigma-70_dom"/>
</dbReference>
<dbReference type="NCBIfam" id="TIGR02479">
    <property type="entry name" value="FliA_WhiG"/>
    <property type="match status" value="1"/>
</dbReference>
<dbReference type="PRINTS" id="PR00046">
    <property type="entry name" value="SIGMA70FCT"/>
</dbReference>
<dbReference type="Pfam" id="PF04539">
    <property type="entry name" value="Sigma70_r3"/>
    <property type="match status" value="1"/>
</dbReference>
<dbReference type="Proteomes" id="UP000249134">
    <property type="component" value="Chromosome 1"/>
</dbReference>
<dbReference type="InterPro" id="IPR000943">
    <property type="entry name" value="RNA_pol_sigma70"/>
</dbReference>
<dbReference type="NCBIfam" id="TIGR02937">
    <property type="entry name" value="sigma70-ECF"/>
    <property type="match status" value="1"/>
</dbReference>
<evidence type="ECO:0000256" key="2">
    <source>
        <dbReference type="ARBA" id="ARBA00023082"/>
    </source>
</evidence>
<accession>A0A2X4WBY8</accession>
<dbReference type="RefSeq" id="WP_066139605.1">
    <property type="nucleotide sequence ID" value="NZ_CBCSGM010000001.1"/>
</dbReference>
<proteinExistence type="predicted"/>
<evidence type="ECO:0000256" key="3">
    <source>
        <dbReference type="ARBA" id="ARBA00023125"/>
    </source>
</evidence>
<evidence type="ECO:0000313" key="7">
    <source>
        <dbReference type="Proteomes" id="UP000249134"/>
    </source>
</evidence>
<dbReference type="InterPro" id="IPR012845">
    <property type="entry name" value="RNA_pol_sigma_FliA_WhiG"/>
</dbReference>
<protein>
    <submittedName>
        <fullName evidence="6">RNA polymerase sigma-D factor</fullName>
    </submittedName>
</protein>
<dbReference type="Gene3D" id="1.10.1740.10">
    <property type="match status" value="1"/>
</dbReference>
<evidence type="ECO:0000259" key="5">
    <source>
        <dbReference type="PROSITE" id="PS00716"/>
    </source>
</evidence>
<name>A0A2X4WBY8_LEDLE</name>
<dbReference type="KEGG" id="blen:NCTC4824_02643"/>
<dbReference type="InterPro" id="IPR013325">
    <property type="entry name" value="RNA_pol_sigma_r2"/>
</dbReference>
<dbReference type="Pfam" id="PF04545">
    <property type="entry name" value="Sigma70_r4"/>
    <property type="match status" value="1"/>
</dbReference>
<dbReference type="InterPro" id="IPR007627">
    <property type="entry name" value="RNA_pol_sigma70_r2"/>
</dbReference>
<dbReference type="PANTHER" id="PTHR30385:SF7">
    <property type="entry name" value="RNA POLYMERASE SIGMA FACTOR FLIA"/>
    <property type="match status" value="1"/>
</dbReference>
<feature type="domain" description="RNA polymerase sigma-70" evidence="5">
    <location>
        <begin position="220"/>
        <end position="246"/>
    </location>
</feature>
<dbReference type="NCBIfam" id="NF005809">
    <property type="entry name" value="PRK07670.1"/>
    <property type="match status" value="1"/>
</dbReference>
<keyword evidence="3" id="KW-0238">DNA-binding</keyword>
<sequence length="260" mass="29925">MSNSPPIIEQQFWERWSRSRDADAGNVLVEKYMPLVTYHVQRIAVGIPKNISRDELRSLGLMGLLDALNKFDTTRDLKFETYASFRIRGAIIDGLRKEDWLPRSTREKIKKIESASDRLEQRLLRHASPAEIAAESGYSEEDVCQTMNEYFFAHVLSMDEQMNDNDENEKQTHVIKDELTPNPEDHLIKNEWLVELAEVIQTLNKNEQLVISLFYKEELTFTEIGEIIQLSTSRISQIHSKALLKLKTVLSKMTGEGGGK</sequence>
<keyword evidence="7" id="KW-1185">Reference proteome</keyword>
<dbReference type="AlphaFoldDB" id="A0A2X4WBY8"/>
<keyword evidence="2" id="KW-0731">Sigma factor</keyword>
<keyword evidence="1" id="KW-0805">Transcription regulation</keyword>
<reference evidence="6 7" key="1">
    <citation type="submission" date="2018-06" db="EMBL/GenBank/DDBJ databases">
        <authorList>
            <consortium name="Pathogen Informatics"/>
            <person name="Doyle S."/>
        </authorList>
    </citation>
    <scope>NUCLEOTIDE SEQUENCE [LARGE SCALE GENOMIC DNA]</scope>
    <source>
        <strain evidence="6 7">NCTC4824</strain>
    </source>
</reference>
<dbReference type="GO" id="GO:0016987">
    <property type="term" value="F:sigma factor activity"/>
    <property type="evidence" value="ECO:0007669"/>
    <property type="project" value="UniProtKB-KW"/>
</dbReference>
<evidence type="ECO:0000313" key="6">
    <source>
        <dbReference type="EMBL" id="SQI60209.1"/>
    </source>
</evidence>
<dbReference type="GO" id="GO:0003899">
    <property type="term" value="F:DNA-directed RNA polymerase activity"/>
    <property type="evidence" value="ECO:0007669"/>
    <property type="project" value="InterPro"/>
</dbReference>
<dbReference type="EMBL" id="LS483476">
    <property type="protein sequence ID" value="SQI60209.1"/>
    <property type="molecule type" value="Genomic_DNA"/>
</dbReference>
<keyword evidence="4" id="KW-0804">Transcription</keyword>